<dbReference type="AlphaFoldDB" id="A0A835UWP4"/>
<name>A0A835UWP4_VANPL</name>
<dbReference type="EMBL" id="JADCNM010000006">
    <property type="protein sequence ID" value="KAG0478674.1"/>
    <property type="molecule type" value="Genomic_DNA"/>
</dbReference>
<evidence type="ECO:0000313" key="5">
    <source>
        <dbReference type="Proteomes" id="UP000639772"/>
    </source>
</evidence>
<dbReference type="Proteomes" id="UP000639772">
    <property type="component" value="Chromosome 6"/>
</dbReference>
<comment type="caution">
    <text evidence="3">The sequence shown here is derived from an EMBL/GenBank/DDBJ whole genome shotgun (WGS) entry which is preliminary data.</text>
</comment>
<protein>
    <submittedName>
        <fullName evidence="3">Uncharacterized protein</fullName>
    </submittedName>
</protein>
<dbReference type="Proteomes" id="UP000636800">
    <property type="component" value="Chromosome 6"/>
</dbReference>
<feature type="compositionally biased region" description="Basic residues" evidence="1">
    <location>
        <begin position="100"/>
        <end position="111"/>
    </location>
</feature>
<evidence type="ECO:0000256" key="1">
    <source>
        <dbReference type="SAM" id="MobiDB-lite"/>
    </source>
</evidence>
<proteinExistence type="predicted"/>
<accession>A0A835UWP4</accession>
<feature type="region of interest" description="Disordered" evidence="1">
    <location>
        <begin position="41"/>
        <end position="66"/>
    </location>
</feature>
<organism evidence="3 5">
    <name type="scientific">Vanilla planifolia</name>
    <name type="common">Vanilla</name>
    <dbReference type="NCBI Taxonomy" id="51239"/>
    <lineage>
        <taxon>Eukaryota</taxon>
        <taxon>Viridiplantae</taxon>
        <taxon>Streptophyta</taxon>
        <taxon>Embryophyta</taxon>
        <taxon>Tracheophyta</taxon>
        <taxon>Spermatophyta</taxon>
        <taxon>Magnoliopsida</taxon>
        <taxon>Liliopsida</taxon>
        <taxon>Asparagales</taxon>
        <taxon>Orchidaceae</taxon>
        <taxon>Vanilloideae</taxon>
        <taxon>Vanilleae</taxon>
        <taxon>Vanilla</taxon>
    </lineage>
</organism>
<feature type="compositionally biased region" description="Low complexity" evidence="1">
    <location>
        <begin position="112"/>
        <end position="121"/>
    </location>
</feature>
<feature type="region of interest" description="Disordered" evidence="1">
    <location>
        <begin position="80"/>
        <end position="133"/>
    </location>
</feature>
<evidence type="ECO:0000313" key="3">
    <source>
        <dbReference type="EMBL" id="KAG0478674.1"/>
    </source>
</evidence>
<sequence>MAVERIFSCRKISSTRGCSQRARLRSFLPRLLRRGRRVSSLPVGVSPERRSTPWRHHTPSSPLPPLPFARLQIQEGLLLMKSPKNGLRMNTIRPPAGLRPPRRQGLHRRGRSSSSSISSNSRGGGSGHEEMSPTSTLCFEWNAGAGGRGEECAALVLWPW</sequence>
<evidence type="ECO:0000313" key="4">
    <source>
        <dbReference type="Proteomes" id="UP000636800"/>
    </source>
</evidence>
<keyword evidence="4" id="KW-1185">Reference proteome</keyword>
<dbReference type="EMBL" id="JADCNL010000006">
    <property type="protein sequence ID" value="KAG0476982.1"/>
    <property type="molecule type" value="Genomic_DNA"/>
</dbReference>
<reference evidence="4 5" key="1">
    <citation type="journal article" date="2020" name="Nat. Food">
        <title>A phased Vanilla planifolia genome enables genetic improvement of flavour and production.</title>
        <authorList>
            <person name="Hasing T."/>
            <person name="Tang H."/>
            <person name="Brym M."/>
            <person name="Khazi F."/>
            <person name="Huang T."/>
            <person name="Chambers A.H."/>
        </authorList>
    </citation>
    <scope>NUCLEOTIDE SEQUENCE [LARGE SCALE GENOMIC DNA]</scope>
    <source>
        <tissue evidence="3">Leaf</tissue>
    </source>
</reference>
<evidence type="ECO:0000313" key="2">
    <source>
        <dbReference type="EMBL" id="KAG0476982.1"/>
    </source>
</evidence>
<gene>
    <name evidence="3" type="ORF">HPP92_013393</name>
    <name evidence="2" type="ORF">HPP92_013823</name>
</gene>